<dbReference type="InterPro" id="IPR009057">
    <property type="entry name" value="Homeodomain-like_sf"/>
</dbReference>
<evidence type="ECO:0000259" key="5">
    <source>
        <dbReference type="PROSITE" id="PS50977"/>
    </source>
</evidence>
<keyword evidence="3" id="KW-0804">Transcription</keyword>
<dbReference type="Pfam" id="PF00440">
    <property type="entry name" value="TetR_N"/>
    <property type="match status" value="1"/>
</dbReference>
<keyword evidence="2 4" id="KW-0238">DNA-binding</keyword>
<keyword evidence="7" id="KW-1185">Reference proteome</keyword>
<gene>
    <name evidence="6" type="ORF">ALQ29_03701</name>
</gene>
<accession>A0A3M4B8M4</accession>
<dbReference type="RefSeq" id="WP_064053577.1">
    <property type="nucleotide sequence ID" value="NZ_RBPW01000156.1"/>
</dbReference>
<evidence type="ECO:0000313" key="6">
    <source>
        <dbReference type="EMBL" id="RMP15459.1"/>
    </source>
</evidence>
<feature type="domain" description="HTH tetR-type" evidence="5">
    <location>
        <begin position="7"/>
        <end position="67"/>
    </location>
</feature>
<evidence type="ECO:0000256" key="1">
    <source>
        <dbReference type="ARBA" id="ARBA00023015"/>
    </source>
</evidence>
<dbReference type="InterPro" id="IPR050109">
    <property type="entry name" value="HTH-type_TetR-like_transc_reg"/>
</dbReference>
<protein>
    <recommendedName>
        <fullName evidence="5">HTH tetR-type domain-containing protein</fullName>
    </recommendedName>
</protein>
<dbReference type="SUPFAM" id="SSF46689">
    <property type="entry name" value="Homeodomain-like"/>
    <property type="match status" value="1"/>
</dbReference>
<dbReference type="EMBL" id="RBQF01000011">
    <property type="protein sequence ID" value="RMP15459.1"/>
    <property type="molecule type" value="Genomic_DNA"/>
</dbReference>
<dbReference type="PANTHER" id="PTHR30055:SF234">
    <property type="entry name" value="HTH-TYPE TRANSCRIPTIONAL REGULATOR BETI"/>
    <property type="match status" value="1"/>
</dbReference>
<comment type="caution">
    <text evidence="6">The sequence shown here is derived from an EMBL/GenBank/DDBJ whole genome shotgun (WGS) entry which is preliminary data.</text>
</comment>
<dbReference type="GO" id="GO:0000976">
    <property type="term" value="F:transcription cis-regulatory region binding"/>
    <property type="evidence" value="ECO:0007669"/>
    <property type="project" value="TreeGrafter"/>
</dbReference>
<evidence type="ECO:0000256" key="3">
    <source>
        <dbReference type="ARBA" id="ARBA00023163"/>
    </source>
</evidence>
<dbReference type="PROSITE" id="PS50977">
    <property type="entry name" value="HTH_TETR_2"/>
    <property type="match status" value="1"/>
</dbReference>
<sequence>MTTVEHGERLASHRDKAVELFARKGFAQVGMRELATCMGLAPGSLYYHYPSKRHLLLDILEEFYEELLATLARVDGRCGDSVGAVIRAHVKLRQQLPMHFRIALRDSGCLSEEQQQGIEALRGQYESRLLALLDCPRQPSRALTFGCVIASLLGIVHAWFSTQRWEDGDTARLMEVALVGAIERLLGLPAS</sequence>
<evidence type="ECO:0000256" key="2">
    <source>
        <dbReference type="ARBA" id="ARBA00023125"/>
    </source>
</evidence>
<feature type="DNA-binding region" description="H-T-H motif" evidence="4">
    <location>
        <begin position="30"/>
        <end position="49"/>
    </location>
</feature>
<proteinExistence type="predicted"/>
<dbReference type="AlphaFoldDB" id="A0A3M4B8M4"/>
<evidence type="ECO:0000313" key="7">
    <source>
        <dbReference type="Proteomes" id="UP000276587"/>
    </source>
</evidence>
<dbReference type="InterPro" id="IPR001647">
    <property type="entry name" value="HTH_TetR"/>
</dbReference>
<dbReference type="GO" id="GO:0003700">
    <property type="term" value="F:DNA-binding transcription factor activity"/>
    <property type="evidence" value="ECO:0007669"/>
    <property type="project" value="TreeGrafter"/>
</dbReference>
<name>A0A3M4B8M4_PSEMA</name>
<dbReference type="PANTHER" id="PTHR30055">
    <property type="entry name" value="HTH-TYPE TRANSCRIPTIONAL REGULATOR RUTR"/>
    <property type="match status" value="1"/>
</dbReference>
<dbReference type="Gene3D" id="1.10.357.10">
    <property type="entry name" value="Tetracycline Repressor, domain 2"/>
    <property type="match status" value="1"/>
</dbReference>
<dbReference type="PRINTS" id="PR00455">
    <property type="entry name" value="HTHTETR"/>
</dbReference>
<dbReference type="Proteomes" id="UP000276587">
    <property type="component" value="Unassembled WGS sequence"/>
</dbReference>
<reference evidence="6 7" key="1">
    <citation type="submission" date="2018-08" db="EMBL/GenBank/DDBJ databases">
        <title>Recombination of ecologically and evolutionarily significant loci maintains genetic cohesion in the Pseudomonas syringae species complex.</title>
        <authorList>
            <person name="Dillon M."/>
            <person name="Thakur S."/>
            <person name="Almeida R.N.D."/>
            <person name="Weir B.S."/>
            <person name="Guttman D.S."/>
        </authorList>
    </citation>
    <scope>NUCLEOTIDE SEQUENCE [LARGE SCALE GENOMIC DNA]</scope>
    <source>
        <strain evidence="6 7">ICMP 3555</strain>
    </source>
</reference>
<keyword evidence="1" id="KW-0805">Transcription regulation</keyword>
<organism evidence="6 7">
    <name type="scientific">Pseudomonas marginalis pv. marginalis</name>
    <dbReference type="NCBI Taxonomy" id="97473"/>
    <lineage>
        <taxon>Bacteria</taxon>
        <taxon>Pseudomonadati</taxon>
        <taxon>Pseudomonadota</taxon>
        <taxon>Gammaproteobacteria</taxon>
        <taxon>Pseudomonadales</taxon>
        <taxon>Pseudomonadaceae</taxon>
        <taxon>Pseudomonas</taxon>
    </lineage>
</organism>
<evidence type="ECO:0000256" key="4">
    <source>
        <dbReference type="PROSITE-ProRule" id="PRU00335"/>
    </source>
</evidence>